<keyword evidence="2" id="KW-0539">Nucleus</keyword>
<name>A0A2G8K8B0_STIJA</name>
<organism evidence="5 6">
    <name type="scientific">Stichopus japonicus</name>
    <name type="common">Sea cucumber</name>
    <dbReference type="NCBI Taxonomy" id="307972"/>
    <lineage>
        <taxon>Eukaryota</taxon>
        <taxon>Metazoa</taxon>
        <taxon>Echinodermata</taxon>
        <taxon>Eleutherozoa</taxon>
        <taxon>Echinozoa</taxon>
        <taxon>Holothuroidea</taxon>
        <taxon>Aspidochirotacea</taxon>
        <taxon>Aspidochirotida</taxon>
        <taxon>Stichopodidae</taxon>
        <taxon>Apostichopus</taxon>
    </lineage>
</organism>
<feature type="compositionally biased region" description="Basic and acidic residues" evidence="3">
    <location>
        <begin position="112"/>
        <end position="125"/>
    </location>
</feature>
<evidence type="ECO:0000259" key="4">
    <source>
        <dbReference type="PROSITE" id="PS50013"/>
    </source>
</evidence>
<evidence type="ECO:0000313" key="6">
    <source>
        <dbReference type="Proteomes" id="UP000230750"/>
    </source>
</evidence>
<dbReference type="InterPro" id="IPR023780">
    <property type="entry name" value="Chromo_domain"/>
</dbReference>
<dbReference type="PROSITE" id="PS00598">
    <property type="entry name" value="CHROMO_1"/>
    <property type="match status" value="1"/>
</dbReference>
<feature type="region of interest" description="Disordered" evidence="3">
    <location>
        <begin position="67"/>
        <end position="146"/>
    </location>
</feature>
<evidence type="ECO:0000313" key="5">
    <source>
        <dbReference type="EMBL" id="PIK44237.1"/>
    </source>
</evidence>
<feature type="compositionally biased region" description="Polar residues" evidence="3">
    <location>
        <begin position="84"/>
        <end position="102"/>
    </location>
</feature>
<comment type="caution">
    <text evidence="5">The sequence shown here is derived from an EMBL/GenBank/DDBJ whole genome shotgun (WGS) entry which is preliminary data.</text>
</comment>
<dbReference type="Proteomes" id="UP000230750">
    <property type="component" value="Unassembled WGS sequence"/>
</dbReference>
<dbReference type="Pfam" id="PF00385">
    <property type="entry name" value="Chromo"/>
    <property type="match status" value="1"/>
</dbReference>
<dbReference type="PANTHER" id="PTHR22812">
    <property type="entry name" value="CHROMOBOX PROTEIN"/>
    <property type="match status" value="1"/>
</dbReference>
<dbReference type="Gene3D" id="2.40.50.40">
    <property type="match status" value="1"/>
</dbReference>
<dbReference type="GO" id="GO:0005634">
    <property type="term" value="C:nucleus"/>
    <property type="evidence" value="ECO:0007669"/>
    <property type="project" value="UniProtKB-SubCell"/>
</dbReference>
<evidence type="ECO:0000256" key="1">
    <source>
        <dbReference type="ARBA" id="ARBA00004123"/>
    </source>
</evidence>
<dbReference type="EMBL" id="MRZV01000788">
    <property type="protein sequence ID" value="PIK44237.1"/>
    <property type="molecule type" value="Genomic_DNA"/>
</dbReference>
<proteinExistence type="predicted"/>
<reference evidence="5 6" key="1">
    <citation type="journal article" date="2017" name="PLoS Biol.">
        <title>The sea cucumber genome provides insights into morphological evolution and visceral regeneration.</title>
        <authorList>
            <person name="Zhang X."/>
            <person name="Sun L."/>
            <person name="Yuan J."/>
            <person name="Sun Y."/>
            <person name="Gao Y."/>
            <person name="Zhang L."/>
            <person name="Li S."/>
            <person name="Dai H."/>
            <person name="Hamel J.F."/>
            <person name="Liu C."/>
            <person name="Yu Y."/>
            <person name="Liu S."/>
            <person name="Lin W."/>
            <person name="Guo K."/>
            <person name="Jin S."/>
            <person name="Xu P."/>
            <person name="Storey K.B."/>
            <person name="Huan P."/>
            <person name="Zhang T."/>
            <person name="Zhou Y."/>
            <person name="Zhang J."/>
            <person name="Lin C."/>
            <person name="Li X."/>
            <person name="Xing L."/>
            <person name="Huo D."/>
            <person name="Sun M."/>
            <person name="Wang L."/>
            <person name="Mercier A."/>
            <person name="Li F."/>
            <person name="Yang H."/>
            <person name="Xiang J."/>
        </authorList>
    </citation>
    <scope>NUCLEOTIDE SEQUENCE [LARGE SCALE GENOMIC DNA]</scope>
    <source>
        <strain evidence="5">Shaxun</strain>
        <tissue evidence="5">Muscle</tissue>
    </source>
</reference>
<dbReference type="OrthoDB" id="8192126at2759"/>
<dbReference type="PRINTS" id="PR00504">
    <property type="entry name" value="CHROMODOMAIN"/>
</dbReference>
<dbReference type="STRING" id="307972.A0A2G8K8B0"/>
<dbReference type="InterPro" id="IPR051219">
    <property type="entry name" value="Heterochromatin_chromo-domain"/>
</dbReference>
<feature type="domain" description="Chromo" evidence="4">
    <location>
        <begin position="11"/>
        <end position="62"/>
    </location>
</feature>
<gene>
    <name evidence="5" type="ORF">BSL78_18919</name>
</gene>
<dbReference type="InterPro" id="IPR017984">
    <property type="entry name" value="Chromo_dom_subgr"/>
</dbReference>
<evidence type="ECO:0000256" key="2">
    <source>
        <dbReference type="ARBA" id="ARBA00023242"/>
    </source>
</evidence>
<sequence length="230" mass="26580">MMEQGTEEEVFEVYKILARRKTRKGNLEYLVRWKNYGEEDDTWEPIENLQDCDEVLNDFNERLSKGDALHFEQSPKKHRRFQRVTDSPSRDSNASSRGSTPPRTRAILNGPELHRHDQQSRDEGGSLKLASNPEDVSSMMKKRSPNYLKPKTGPKWEFLSISPSYLWMAIMLRNGTTKIPTLNNSFPGTTKGRRRSKIFSCQRVQTERLKTLMVPSPTAITVIFTFQLKG</sequence>
<comment type="subcellular location">
    <subcellularLocation>
        <location evidence="1">Nucleus</location>
    </subcellularLocation>
</comment>
<dbReference type="SMART" id="SM00298">
    <property type="entry name" value="CHROMO"/>
    <property type="match status" value="1"/>
</dbReference>
<evidence type="ECO:0000256" key="3">
    <source>
        <dbReference type="SAM" id="MobiDB-lite"/>
    </source>
</evidence>
<dbReference type="InterPro" id="IPR000953">
    <property type="entry name" value="Chromo/chromo_shadow_dom"/>
</dbReference>
<accession>A0A2G8K8B0</accession>
<dbReference type="SUPFAM" id="SSF54160">
    <property type="entry name" value="Chromo domain-like"/>
    <property type="match status" value="1"/>
</dbReference>
<dbReference type="PROSITE" id="PS50013">
    <property type="entry name" value="CHROMO_2"/>
    <property type="match status" value="1"/>
</dbReference>
<keyword evidence="6" id="KW-1185">Reference proteome</keyword>
<dbReference type="CDD" id="cd00024">
    <property type="entry name" value="CD_CSD"/>
    <property type="match status" value="1"/>
</dbReference>
<dbReference type="AlphaFoldDB" id="A0A2G8K8B0"/>
<protein>
    <submittedName>
        <fullName evidence="5">Putative chromodomain Y-like protein</fullName>
    </submittedName>
</protein>
<dbReference type="InterPro" id="IPR023779">
    <property type="entry name" value="Chromodomain_CS"/>
</dbReference>
<dbReference type="InterPro" id="IPR016197">
    <property type="entry name" value="Chromo-like_dom_sf"/>
</dbReference>